<dbReference type="GO" id="GO:0005737">
    <property type="term" value="C:cytoplasm"/>
    <property type="evidence" value="ECO:0007669"/>
    <property type="project" value="InterPro"/>
</dbReference>
<dbReference type="PANTHER" id="PTHR11963:SF23">
    <property type="entry name" value="CYTOSOL AMINOPEPTIDASE"/>
    <property type="match status" value="1"/>
</dbReference>
<dbReference type="Gene3D" id="3.40.220.10">
    <property type="entry name" value="Leucine Aminopeptidase, subunit E, domain 1"/>
    <property type="match status" value="1"/>
</dbReference>
<dbReference type="NCBIfam" id="NF002075">
    <property type="entry name" value="PRK00913.2-2"/>
    <property type="match status" value="1"/>
</dbReference>
<keyword evidence="5" id="KW-0645">Protease</keyword>
<reference evidence="8" key="1">
    <citation type="submission" date="2018-06" db="EMBL/GenBank/DDBJ databases">
        <authorList>
            <person name="Zhirakovskaya E."/>
        </authorList>
    </citation>
    <scope>NUCLEOTIDE SEQUENCE</scope>
</reference>
<dbReference type="NCBIfam" id="NF002074">
    <property type="entry name" value="PRK00913.1-4"/>
    <property type="match status" value="1"/>
</dbReference>
<organism evidence="8">
    <name type="scientific">hydrothermal vent metagenome</name>
    <dbReference type="NCBI Taxonomy" id="652676"/>
    <lineage>
        <taxon>unclassified sequences</taxon>
        <taxon>metagenomes</taxon>
        <taxon>ecological metagenomes</taxon>
    </lineage>
</organism>
<dbReference type="HAMAP" id="MF_00181">
    <property type="entry name" value="Cytosol_peptidase_M17"/>
    <property type="match status" value="1"/>
</dbReference>
<dbReference type="CDD" id="cd00433">
    <property type="entry name" value="Peptidase_M17"/>
    <property type="match status" value="1"/>
</dbReference>
<dbReference type="InterPro" id="IPR043472">
    <property type="entry name" value="Macro_dom-like"/>
</dbReference>
<dbReference type="SUPFAM" id="SSF52949">
    <property type="entry name" value="Macro domain-like"/>
    <property type="match status" value="1"/>
</dbReference>
<keyword evidence="6 8" id="KW-0378">Hydrolase</keyword>
<dbReference type="AlphaFoldDB" id="A0A3B0RBC7"/>
<evidence type="ECO:0000256" key="4">
    <source>
        <dbReference type="ARBA" id="ARBA00022438"/>
    </source>
</evidence>
<dbReference type="GO" id="GO:0030145">
    <property type="term" value="F:manganese ion binding"/>
    <property type="evidence" value="ECO:0007669"/>
    <property type="project" value="InterPro"/>
</dbReference>
<dbReference type="PRINTS" id="PR00481">
    <property type="entry name" value="LAMNOPPTDASE"/>
</dbReference>
<dbReference type="EC" id="3.4.11.1" evidence="3"/>
<protein>
    <recommendedName>
        <fullName evidence="3">leucyl aminopeptidase</fullName>
        <ecNumber evidence="3">3.4.11.1</ecNumber>
    </recommendedName>
</protein>
<evidence type="ECO:0000256" key="2">
    <source>
        <dbReference type="ARBA" id="ARBA00009528"/>
    </source>
</evidence>
<comment type="catalytic activity">
    <reaction evidence="1">
        <text>Release of an N-terminal amino acid, Xaa-|-Yaa-, in which Xaa is preferably Leu, but may be other amino acids including Pro although not Arg or Lys, and Yaa may be Pro. Amino acid amides and methyl esters are also readily hydrolyzed, but rates on arylamides are exceedingly low.</text>
        <dbReference type="EC" id="3.4.11.1"/>
    </reaction>
</comment>
<dbReference type="EMBL" id="UOEE01000076">
    <property type="protein sequence ID" value="VAV88847.1"/>
    <property type="molecule type" value="Genomic_DNA"/>
</dbReference>
<accession>A0A3B0RBC7</accession>
<dbReference type="PROSITE" id="PS00631">
    <property type="entry name" value="CYTOSOL_AP"/>
    <property type="match status" value="1"/>
</dbReference>
<sequence>MKIEFTSKTDQKGALCVAVFADNKTSDAADILDTATDGALRKAIASSRFDGKLGQILELLAPSGVTAERILIVGVGEKTDQMEQAWENFGATAMQAILTSGVTSLTFVVGECDGNCAAHIVFGARLAAYRFDQHRTTMQKNKKPSVSSICIAGTNHVQAKKHYARLHELAEGVYLARDLVSEPGNIIHPESFAKRVQKLESHGLVVEILDEKDMAKLGMNALLSVGAGSKYGCKLAVMKWYGGKKGDAPVVLVGKGVTFDSGGISLKPGNGMWDMKGDMGGAAAVTGAMRALAGRKAKANVIGIVGLVENMPDMLATRPGDIVTSADGQTIEIQNTDAEGRLVLVDALWYGLTSFKPSRIINLATLTGAIIVSLGHENAGLFSNDDALANDLSAAGKLSGEPVWRLPLGSGYDKLIDTPNADMKNIGGAAAGSITAAQFLKRFVGDVPWAHLDIAGVGWKSKRADPREPVWATGYGVRLLDRFIAEFHET</sequence>
<feature type="domain" description="Cytosol aminopeptidase" evidence="7">
    <location>
        <begin position="335"/>
        <end position="342"/>
    </location>
</feature>
<dbReference type="GO" id="GO:0006508">
    <property type="term" value="P:proteolysis"/>
    <property type="evidence" value="ECO:0007669"/>
    <property type="project" value="UniProtKB-KW"/>
</dbReference>
<evidence type="ECO:0000256" key="3">
    <source>
        <dbReference type="ARBA" id="ARBA00012565"/>
    </source>
</evidence>
<dbReference type="InterPro" id="IPR023042">
    <property type="entry name" value="Peptidase_M17_leu_NH2_pept"/>
</dbReference>
<proteinExistence type="inferred from homology"/>
<evidence type="ECO:0000259" key="7">
    <source>
        <dbReference type="PROSITE" id="PS00631"/>
    </source>
</evidence>
<dbReference type="Pfam" id="PF02789">
    <property type="entry name" value="Peptidase_M17_N"/>
    <property type="match status" value="1"/>
</dbReference>
<evidence type="ECO:0000313" key="8">
    <source>
        <dbReference type="EMBL" id="VAV88847.1"/>
    </source>
</evidence>
<dbReference type="InterPro" id="IPR011356">
    <property type="entry name" value="Leucine_aapep/pepB"/>
</dbReference>
<dbReference type="Pfam" id="PF00883">
    <property type="entry name" value="Peptidase_M17"/>
    <property type="match status" value="1"/>
</dbReference>
<dbReference type="SUPFAM" id="SSF53187">
    <property type="entry name" value="Zn-dependent exopeptidases"/>
    <property type="match status" value="1"/>
</dbReference>
<dbReference type="PANTHER" id="PTHR11963">
    <property type="entry name" value="LEUCINE AMINOPEPTIDASE-RELATED"/>
    <property type="match status" value="1"/>
</dbReference>
<dbReference type="GO" id="GO:0070006">
    <property type="term" value="F:metalloaminopeptidase activity"/>
    <property type="evidence" value="ECO:0007669"/>
    <property type="project" value="InterPro"/>
</dbReference>
<gene>
    <name evidence="8" type="ORF">MNBD_ALPHA06-520</name>
</gene>
<evidence type="ECO:0000256" key="1">
    <source>
        <dbReference type="ARBA" id="ARBA00000135"/>
    </source>
</evidence>
<comment type="similarity">
    <text evidence="2">Belongs to the peptidase M17 family.</text>
</comment>
<evidence type="ECO:0000256" key="6">
    <source>
        <dbReference type="ARBA" id="ARBA00022801"/>
    </source>
</evidence>
<dbReference type="Gene3D" id="3.40.630.10">
    <property type="entry name" value="Zn peptidases"/>
    <property type="match status" value="1"/>
</dbReference>
<keyword evidence="4 8" id="KW-0031">Aminopeptidase</keyword>
<dbReference type="NCBIfam" id="NF002077">
    <property type="entry name" value="PRK00913.2-4"/>
    <property type="match status" value="1"/>
</dbReference>
<name>A0A3B0RBC7_9ZZZZ</name>
<dbReference type="InterPro" id="IPR000819">
    <property type="entry name" value="Peptidase_M17_C"/>
</dbReference>
<dbReference type="InterPro" id="IPR008283">
    <property type="entry name" value="Peptidase_M17_N"/>
</dbReference>
<evidence type="ECO:0000256" key="5">
    <source>
        <dbReference type="ARBA" id="ARBA00022670"/>
    </source>
</evidence>